<keyword evidence="2" id="KW-0233">DNA recombination</keyword>
<dbReference type="OrthoDB" id="5297095at2"/>
<evidence type="ECO:0000259" key="3">
    <source>
        <dbReference type="PROSITE" id="PS51898"/>
    </source>
</evidence>
<dbReference type="Pfam" id="PF00589">
    <property type="entry name" value="Phage_integrase"/>
    <property type="match status" value="1"/>
</dbReference>
<reference evidence="4 5" key="1">
    <citation type="submission" date="2019-09" db="EMBL/GenBank/DDBJ databases">
        <title>Whole-genome sequence of the purple sulfur bacterium Thiohalocapsa marina DSM 19078.</title>
        <authorList>
            <person name="Kyndt J.A."/>
            <person name="Meyer T.E."/>
        </authorList>
    </citation>
    <scope>NUCLEOTIDE SEQUENCE [LARGE SCALE GENOMIC DNA]</scope>
    <source>
        <strain evidence="4 5">DSM 19078</strain>
    </source>
</reference>
<keyword evidence="5" id="KW-1185">Reference proteome</keyword>
<dbReference type="InterPro" id="IPR050090">
    <property type="entry name" value="Tyrosine_recombinase_XerCD"/>
</dbReference>
<protein>
    <submittedName>
        <fullName evidence="4">Tyrosine-type recombinase/integrase</fullName>
    </submittedName>
</protein>
<dbReference type="PROSITE" id="PS51898">
    <property type="entry name" value="TYR_RECOMBINASE"/>
    <property type="match status" value="1"/>
</dbReference>
<name>A0A5M8FBS0_9GAMM</name>
<evidence type="ECO:0000313" key="5">
    <source>
        <dbReference type="Proteomes" id="UP000322981"/>
    </source>
</evidence>
<feature type="domain" description="Tyr recombinase" evidence="3">
    <location>
        <begin position="24"/>
        <end position="205"/>
    </location>
</feature>
<gene>
    <name evidence="4" type="ORF">F2Q65_18470</name>
</gene>
<evidence type="ECO:0000313" key="4">
    <source>
        <dbReference type="EMBL" id="KAA6182099.1"/>
    </source>
</evidence>
<dbReference type="RefSeq" id="WP_150094872.1">
    <property type="nucleotide sequence ID" value="NZ_VWXX01000054.1"/>
</dbReference>
<comment type="caution">
    <text evidence="4">The sequence shown here is derived from an EMBL/GenBank/DDBJ whole genome shotgun (WGS) entry which is preliminary data.</text>
</comment>
<dbReference type="AlphaFoldDB" id="A0A5M8FBS0"/>
<dbReference type="InterPro" id="IPR011010">
    <property type="entry name" value="DNA_brk_join_enz"/>
</dbReference>
<evidence type="ECO:0000256" key="2">
    <source>
        <dbReference type="ARBA" id="ARBA00023172"/>
    </source>
</evidence>
<dbReference type="Gene3D" id="1.10.443.10">
    <property type="entry name" value="Intergrase catalytic core"/>
    <property type="match status" value="1"/>
</dbReference>
<sequence length="209" mass="23385">MTTTASLSAAPQAPWNKGKLIGQKPPLKLREIWTVRTCLALAGKTRDLALFNLAIDSKLRGCDLVSLHVRDVAHGNHILSRASIVQQKTGMPVRFEITEQTREALQAWIAQAELSAADVLFPSRQRGAPHLSTRQYARMVKRWIALTGADPTEYGTHSLRRTKATLIYRQTKNLRAVQLLLGHRKIESTVRYLGVDVDDALEMAEHIEC</sequence>
<proteinExistence type="predicted"/>
<dbReference type="InterPro" id="IPR013762">
    <property type="entry name" value="Integrase-like_cat_sf"/>
</dbReference>
<organism evidence="4 5">
    <name type="scientific">Thiohalocapsa marina</name>
    <dbReference type="NCBI Taxonomy" id="424902"/>
    <lineage>
        <taxon>Bacteria</taxon>
        <taxon>Pseudomonadati</taxon>
        <taxon>Pseudomonadota</taxon>
        <taxon>Gammaproteobacteria</taxon>
        <taxon>Chromatiales</taxon>
        <taxon>Chromatiaceae</taxon>
        <taxon>Thiohalocapsa</taxon>
    </lineage>
</organism>
<dbReference type="PANTHER" id="PTHR30349">
    <property type="entry name" value="PHAGE INTEGRASE-RELATED"/>
    <property type="match status" value="1"/>
</dbReference>
<dbReference type="GO" id="GO:0003677">
    <property type="term" value="F:DNA binding"/>
    <property type="evidence" value="ECO:0007669"/>
    <property type="project" value="InterPro"/>
</dbReference>
<dbReference type="GO" id="GO:0006310">
    <property type="term" value="P:DNA recombination"/>
    <property type="evidence" value="ECO:0007669"/>
    <property type="project" value="UniProtKB-KW"/>
</dbReference>
<evidence type="ECO:0000256" key="1">
    <source>
        <dbReference type="ARBA" id="ARBA00022908"/>
    </source>
</evidence>
<dbReference type="InterPro" id="IPR002104">
    <property type="entry name" value="Integrase_catalytic"/>
</dbReference>
<dbReference type="PANTHER" id="PTHR30349:SF82">
    <property type="entry name" value="INTEGRASE_RECOMBINASE YOEC-RELATED"/>
    <property type="match status" value="1"/>
</dbReference>
<keyword evidence="1" id="KW-0229">DNA integration</keyword>
<dbReference type="SUPFAM" id="SSF56349">
    <property type="entry name" value="DNA breaking-rejoining enzymes"/>
    <property type="match status" value="1"/>
</dbReference>
<dbReference type="GO" id="GO:0015074">
    <property type="term" value="P:DNA integration"/>
    <property type="evidence" value="ECO:0007669"/>
    <property type="project" value="UniProtKB-KW"/>
</dbReference>
<accession>A0A5M8FBS0</accession>
<dbReference type="Proteomes" id="UP000322981">
    <property type="component" value="Unassembled WGS sequence"/>
</dbReference>
<dbReference type="EMBL" id="VWXX01000054">
    <property type="protein sequence ID" value="KAA6182099.1"/>
    <property type="molecule type" value="Genomic_DNA"/>
</dbReference>